<dbReference type="InterPro" id="IPR039361">
    <property type="entry name" value="Cyclin"/>
</dbReference>
<dbReference type="Proteomes" id="UP000324897">
    <property type="component" value="Chromosome 6"/>
</dbReference>
<dbReference type="PROSITE" id="PS00292">
    <property type="entry name" value="CYCLINS"/>
    <property type="match status" value="1"/>
</dbReference>
<dbReference type="Pfam" id="PF02984">
    <property type="entry name" value="Cyclin_C"/>
    <property type="match status" value="1"/>
</dbReference>
<keyword evidence="4" id="KW-0131">Cell cycle</keyword>
<evidence type="ECO:0000256" key="6">
    <source>
        <dbReference type="SAM" id="MobiDB-lite"/>
    </source>
</evidence>
<evidence type="ECO:0000259" key="8">
    <source>
        <dbReference type="SMART" id="SM01332"/>
    </source>
</evidence>
<dbReference type="Pfam" id="PF00134">
    <property type="entry name" value="Cyclin_N"/>
    <property type="match status" value="1"/>
</dbReference>
<proteinExistence type="inferred from homology"/>
<feature type="domain" description="Cyclin-like" evidence="7">
    <location>
        <begin position="311"/>
        <end position="399"/>
    </location>
</feature>
<feature type="domain" description="Cyclin C-terminal" evidence="8">
    <location>
        <begin position="307"/>
        <end position="430"/>
    </location>
</feature>
<evidence type="ECO:0000313" key="10">
    <source>
        <dbReference type="Proteomes" id="UP000324897"/>
    </source>
</evidence>
<accession>A0A5J9WQD9</accession>
<dbReference type="FunFam" id="1.10.472.10:FF:000013">
    <property type="entry name" value="Cyclin A1"/>
    <property type="match status" value="1"/>
</dbReference>
<dbReference type="InterPro" id="IPR048258">
    <property type="entry name" value="Cyclins_cyclin-box"/>
</dbReference>
<keyword evidence="3 5" id="KW-0195">Cyclin</keyword>
<dbReference type="InterPro" id="IPR013763">
    <property type="entry name" value="Cyclin-like_dom"/>
</dbReference>
<protein>
    <submittedName>
        <fullName evidence="9">Uncharacterized protein</fullName>
    </submittedName>
</protein>
<dbReference type="SMART" id="SM01332">
    <property type="entry name" value="Cyclin_C"/>
    <property type="match status" value="1"/>
</dbReference>
<comment type="caution">
    <text evidence="9">The sequence shown here is derived from an EMBL/GenBank/DDBJ whole genome shotgun (WGS) entry which is preliminary data.</text>
</comment>
<dbReference type="SUPFAM" id="SSF47954">
    <property type="entry name" value="Cyclin-like"/>
    <property type="match status" value="2"/>
</dbReference>
<evidence type="ECO:0000256" key="5">
    <source>
        <dbReference type="RuleBase" id="RU000383"/>
    </source>
</evidence>
<evidence type="ECO:0000259" key="7">
    <source>
        <dbReference type="SMART" id="SM00385"/>
    </source>
</evidence>
<dbReference type="AlphaFoldDB" id="A0A5J9WQD9"/>
<dbReference type="InterPro" id="IPR004367">
    <property type="entry name" value="Cyclin_C-dom"/>
</dbReference>
<sequence length="443" mass="49327">MPRHGASGRATSAAAESAGAGGKAAPAAARTNKRVALGNVTNVAGAGRRGRRAGGSVKVARASANTAILNSASSAETVKQGMASALFVSSARGPAVPPHENAIEKQDVHPLKNRTIVHVSNVKPASERPGGSPRLAPLQLQANEHLCVIEASDGEETKCMANAPVAMEIDQVCDASNNKEDPQLCPYRTSDIYMFLREDETKKRPSSDFMETIQKDVNSKMRAILIDWLVEVADEYRLVPDTLYLAVNYIDRYLSGNKVKRQRKHEEICAPQVEEFCYITDNTYFRYEVRDMESSVLNHLKYEMNAPTTKCFLRRIVSTAQSFDEDESMNLELLANYVAELSLLEYNLLSYRPSLIASSAVFLAKFILQPTKKPWNFALARYTRYKPSELCDCVKELHRLFSVDPGVKLQAIREKYSQYKYKFVAKRHCPPSIPAEFFLDEAC</sequence>
<gene>
    <name evidence="9" type="ORF">EJB05_01717</name>
</gene>
<keyword evidence="2" id="KW-0132">Cell division</keyword>
<comment type="similarity">
    <text evidence="1">Belongs to the cyclin family. Cyclin AB subfamily.</text>
</comment>
<dbReference type="OrthoDB" id="5590282at2759"/>
<organism evidence="9 10">
    <name type="scientific">Eragrostis curvula</name>
    <name type="common">weeping love grass</name>
    <dbReference type="NCBI Taxonomy" id="38414"/>
    <lineage>
        <taxon>Eukaryota</taxon>
        <taxon>Viridiplantae</taxon>
        <taxon>Streptophyta</taxon>
        <taxon>Embryophyta</taxon>
        <taxon>Tracheophyta</taxon>
        <taxon>Spermatophyta</taxon>
        <taxon>Magnoliopsida</taxon>
        <taxon>Liliopsida</taxon>
        <taxon>Poales</taxon>
        <taxon>Poaceae</taxon>
        <taxon>PACMAD clade</taxon>
        <taxon>Chloridoideae</taxon>
        <taxon>Eragrostideae</taxon>
        <taxon>Eragrostidinae</taxon>
        <taxon>Eragrostis</taxon>
    </lineage>
</organism>
<reference evidence="9 10" key="1">
    <citation type="journal article" date="2019" name="Sci. Rep.">
        <title>A high-quality genome of Eragrostis curvula grass provides insights into Poaceae evolution and supports new strategies to enhance forage quality.</title>
        <authorList>
            <person name="Carballo J."/>
            <person name="Santos B.A.C.M."/>
            <person name="Zappacosta D."/>
            <person name="Garbus I."/>
            <person name="Selva J.P."/>
            <person name="Gallo C.A."/>
            <person name="Diaz A."/>
            <person name="Albertini E."/>
            <person name="Caccamo M."/>
            <person name="Echenique V."/>
        </authorList>
    </citation>
    <scope>NUCLEOTIDE SEQUENCE [LARGE SCALE GENOMIC DNA]</scope>
    <source>
        <strain evidence="10">cv. Victoria</strain>
        <tissue evidence="9">Leaf</tissue>
    </source>
</reference>
<dbReference type="EMBL" id="RWGY01000002">
    <property type="protein sequence ID" value="TVU50348.1"/>
    <property type="molecule type" value="Genomic_DNA"/>
</dbReference>
<dbReference type="Gramene" id="TVU50348">
    <property type="protein sequence ID" value="TVU50348"/>
    <property type="gene ID" value="EJB05_01717"/>
</dbReference>
<dbReference type="PIRSF" id="PIRSF001771">
    <property type="entry name" value="Cyclin_A_B_D_E"/>
    <property type="match status" value="1"/>
</dbReference>
<evidence type="ECO:0000313" key="9">
    <source>
        <dbReference type="EMBL" id="TVU50348.1"/>
    </source>
</evidence>
<keyword evidence="10" id="KW-1185">Reference proteome</keyword>
<dbReference type="InterPro" id="IPR046965">
    <property type="entry name" value="Cyclin_A/B-like"/>
</dbReference>
<name>A0A5J9WQD9_9POAL</name>
<dbReference type="GO" id="GO:0051301">
    <property type="term" value="P:cell division"/>
    <property type="evidence" value="ECO:0007669"/>
    <property type="project" value="UniProtKB-KW"/>
</dbReference>
<dbReference type="SMART" id="SM00385">
    <property type="entry name" value="CYCLIN"/>
    <property type="match status" value="2"/>
</dbReference>
<dbReference type="InterPro" id="IPR036915">
    <property type="entry name" value="Cyclin-like_sf"/>
</dbReference>
<feature type="region of interest" description="Disordered" evidence="6">
    <location>
        <begin position="1"/>
        <end position="29"/>
    </location>
</feature>
<dbReference type="InterPro" id="IPR006671">
    <property type="entry name" value="Cyclin_N"/>
</dbReference>
<dbReference type="GO" id="GO:0016538">
    <property type="term" value="F:cyclin-dependent protein serine/threonine kinase regulator activity"/>
    <property type="evidence" value="ECO:0007669"/>
    <property type="project" value="InterPro"/>
</dbReference>
<dbReference type="PANTHER" id="PTHR10177">
    <property type="entry name" value="CYCLINS"/>
    <property type="match status" value="1"/>
</dbReference>
<evidence type="ECO:0000256" key="2">
    <source>
        <dbReference type="ARBA" id="ARBA00022618"/>
    </source>
</evidence>
<dbReference type="Gene3D" id="1.10.472.10">
    <property type="entry name" value="Cyclin-like"/>
    <property type="match status" value="2"/>
</dbReference>
<evidence type="ECO:0000256" key="3">
    <source>
        <dbReference type="ARBA" id="ARBA00023127"/>
    </source>
</evidence>
<dbReference type="GO" id="GO:0044772">
    <property type="term" value="P:mitotic cell cycle phase transition"/>
    <property type="evidence" value="ECO:0007669"/>
    <property type="project" value="InterPro"/>
</dbReference>
<evidence type="ECO:0000256" key="4">
    <source>
        <dbReference type="ARBA" id="ARBA00023306"/>
    </source>
</evidence>
<evidence type="ECO:0000256" key="1">
    <source>
        <dbReference type="ARBA" id="ARBA00006955"/>
    </source>
</evidence>
<feature type="domain" description="Cyclin-like" evidence="7">
    <location>
        <begin position="227"/>
        <end position="298"/>
    </location>
</feature>